<keyword evidence="1" id="KW-0732">Signal</keyword>
<keyword evidence="3" id="KW-1185">Reference proteome</keyword>
<dbReference type="EMBL" id="JAQQKX010000006">
    <property type="protein sequence ID" value="MDC7683533.1"/>
    <property type="molecule type" value="Genomic_DNA"/>
</dbReference>
<reference evidence="2 3" key="1">
    <citation type="submission" date="2023-01" db="EMBL/GenBank/DDBJ databases">
        <title>Novel species of the genus Asticcacaulis isolated from rivers.</title>
        <authorList>
            <person name="Lu H."/>
        </authorList>
    </citation>
    <scope>NUCLEOTIDE SEQUENCE [LARGE SCALE GENOMIC DNA]</scope>
    <source>
        <strain evidence="2 3">BYS171W</strain>
    </source>
</reference>
<organism evidence="2 3">
    <name type="scientific">Asticcacaulis aquaticus</name>
    <dbReference type="NCBI Taxonomy" id="2984212"/>
    <lineage>
        <taxon>Bacteria</taxon>
        <taxon>Pseudomonadati</taxon>
        <taxon>Pseudomonadota</taxon>
        <taxon>Alphaproteobacteria</taxon>
        <taxon>Caulobacterales</taxon>
        <taxon>Caulobacteraceae</taxon>
        <taxon>Asticcacaulis</taxon>
    </lineage>
</organism>
<proteinExistence type="predicted"/>
<feature type="chain" id="PRO_5046390000" description="TonB C-terminal domain-containing protein" evidence="1">
    <location>
        <begin position="25"/>
        <end position="129"/>
    </location>
</feature>
<comment type="caution">
    <text evidence="2">The sequence shown here is derived from an EMBL/GenBank/DDBJ whole genome shotgun (WGS) entry which is preliminary data.</text>
</comment>
<protein>
    <recommendedName>
        <fullName evidence="4">TonB C-terminal domain-containing protein</fullName>
    </recommendedName>
</protein>
<dbReference type="RefSeq" id="WP_272747998.1">
    <property type="nucleotide sequence ID" value="NZ_JAQQKX010000006.1"/>
</dbReference>
<sequence length="129" mass="14153">MRNKHVGVCGAVMAMALISTTAMAGPRFSELPAPPQITNPSKVTLKFKGPGYAYYPERAKDSMAEGWAQIECVILDKGRLDCKLLSEAPEKYGFGSATLKLYRSATVDFTQSDAKVGDKFVHVYKWTIS</sequence>
<name>A0ABT5HTY6_9CAUL</name>
<feature type="signal peptide" evidence="1">
    <location>
        <begin position="1"/>
        <end position="24"/>
    </location>
</feature>
<gene>
    <name evidence="2" type="ORF">PQU92_09615</name>
</gene>
<evidence type="ECO:0008006" key="4">
    <source>
        <dbReference type="Google" id="ProtNLM"/>
    </source>
</evidence>
<evidence type="ECO:0000256" key="1">
    <source>
        <dbReference type="SAM" id="SignalP"/>
    </source>
</evidence>
<accession>A0ABT5HTY6</accession>
<dbReference type="Proteomes" id="UP001214854">
    <property type="component" value="Unassembled WGS sequence"/>
</dbReference>
<evidence type="ECO:0000313" key="2">
    <source>
        <dbReference type="EMBL" id="MDC7683533.1"/>
    </source>
</evidence>
<evidence type="ECO:0000313" key="3">
    <source>
        <dbReference type="Proteomes" id="UP001214854"/>
    </source>
</evidence>